<feature type="compositionally biased region" description="Polar residues" evidence="8">
    <location>
        <begin position="1"/>
        <end position="12"/>
    </location>
</feature>
<dbReference type="PROSITE" id="PS00108">
    <property type="entry name" value="PROTEIN_KINASE_ST"/>
    <property type="match status" value="1"/>
</dbReference>
<dbReference type="InterPro" id="IPR050494">
    <property type="entry name" value="Ser_Thr_dual-spec_kinase"/>
</dbReference>
<dbReference type="PROSITE" id="PS50011">
    <property type="entry name" value="PROTEIN_KINASE_DOM"/>
    <property type="match status" value="1"/>
</dbReference>
<feature type="compositionally biased region" description="Low complexity" evidence="8">
    <location>
        <begin position="114"/>
        <end position="127"/>
    </location>
</feature>
<keyword evidence="5" id="KW-0418">Kinase</keyword>
<evidence type="ECO:0000256" key="5">
    <source>
        <dbReference type="ARBA" id="ARBA00022777"/>
    </source>
</evidence>
<feature type="region of interest" description="Disordered" evidence="8">
    <location>
        <begin position="449"/>
        <end position="468"/>
    </location>
</feature>
<gene>
    <name evidence="10" type="ORF">BZA70DRAFT_107721</name>
</gene>
<feature type="compositionally biased region" description="Polar residues" evidence="8">
    <location>
        <begin position="19"/>
        <end position="33"/>
    </location>
</feature>
<sequence length="1227" mass="133167">MSQTHSHTQASPRSAKHSPINSPTCNANGSPSTIRGLGARTLSPSDRRRLSPGSPAIKRDASKEELADTSPSLRKSTAGTRMPKSTSMGGLPIPSPSKKLARSQHTLTTPRVEAAAAYRRPAAAPIDDVPPVPPLPSSISNIPLSSPSSNQPARSRTPQNDGGRRQSTYLQSNGPSTEPRRQSRVFTVSNGVHETGPAAMPPLTIGALPSQTVSKVNALQTNSMRSAEPDNSSPKTESSNKLHVSLMSHFRKASSDGNRVAEKKSPLIAHHVKHGSGSAFPFLHKKSKSNELGSIMDTKPEQAERAIDAQETPSKTREWLPQKGRQGSDTSGVGVSSSITSTPASKNQTANADNAPDSALRIPSRPYLRNTPSLSSLRGSSSSIPVLTSLPSSKSYNKDLSLQSTPLPAYTSREGTAVASPSLPATNSPKKHTTSRTPIRMRLHRPFKKPAAKASEHRATPEGDLLKTAGLPPILAPPPLPSDLLAKQEEIAGNEADVDTDHSGRSVPESVQSIDRFIARRPKGLQHMDSMDSTMSTESAPLPPPHLKMGSRNGTSSSTSSRETPRGTPRGSPALSILQFAKPKLAVLKDFARTSIASSANSSTTDLLQFQSKTEWVPENYLVEDETDRAADEEMRQICGRSRKLRGMARELADCRRELGVPSTAMTISQAARTQLLNIYEKGEILDFHEIYFCGKKGCHKMIGDLTASTTNFGFDDEKGDYKLVAGDHLAYRYEILGVLGKGSFGQVVKCVDHKTGGLVAVKIIRNKRRFHSQALVETRILNDLKKWDPDNSHHLVRVTHNFYFRSHLCIATELLSLNLYEFVKENEFKGLSLAIVRRIAKQMLLSLILLERKNVIHCDLKPENILLTSPDTGEIKVIDFGSSCFEKERVYTYIQSRFYRSPEVILGMKYGLPIDMWSFGCILAEMRTGYPIFPGEDEKEQLACIMEIFGPPEPQVIEQATRKKLFFDASGRPRPVVSSKNRRRIPLTKSLSGVLKTNDAAFIDFIGRCMRWDPEERLKANDAVLHPFITGAKMERPSMAESRSASAEAGGITHVSNIYGTADSGRNTASSGDNQSGQQSSRVVGGRPLPEVPRTQSYNSGVSVGRSSQDGGRPRQQPPSSALQQRWQRSTAVESPADDISELRSAIKRMGAPSSSNPQMTSSVSANNLNVNGSHGASGIPRSIVTSVSANKLSLIAAGAGEDGGSERMPRRVETRTPRKVAGVGR</sequence>
<feature type="region of interest" description="Disordered" evidence="8">
    <location>
        <begin position="1"/>
        <end position="241"/>
    </location>
</feature>
<keyword evidence="4 7" id="KW-0547">Nucleotide-binding</keyword>
<dbReference type="PROSITE" id="PS00107">
    <property type="entry name" value="PROTEIN_KINASE_ATP"/>
    <property type="match status" value="1"/>
</dbReference>
<feature type="domain" description="Protein kinase" evidence="9">
    <location>
        <begin position="734"/>
        <end position="1030"/>
    </location>
</feature>
<dbReference type="InterPro" id="IPR008271">
    <property type="entry name" value="Ser/Thr_kinase_AS"/>
</dbReference>
<evidence type="ECO:0000256" key="7">
    <source>
        <dbReference type="PROSITE-ProRule" id="PRU10141"/>
    </source>
</evidence>
<feature type="compositionally biased region" description="Polar residues" evidence="8">
    <location>
        <begin position="151"/>
        <end position="176"/>
    </location>
</feature>
<dbReference type="SMART" id="SM00220">
    <property type="entry name" value="S_TKc"/>
    <property type="match status" value="1"/>
</dbReference>
<dbReference type="PANTHER" id="PTHR24058">
    <property type="entry name" value="DUAL SPECIFICITY PROTEIN KINASE"/>
    <property type="match status" value="1"/>
</dbReference>
<feature type="compositionally biased region" description="Polar residues" evidence="8">
    <location>
        <begin position="1119"/>
        <end position="1134"/>
    </location>
</feature>
<dbReference type="Gene3D" id="3.30.200.20">
    <property type="entry name" value="Phosphorylase Kinase, domain 1"/>
    <property type="match status" value="1"/>
</dbReference>
<keyword evidence="2" id="KW-0723">Serine/threonine-protein kinase</keyword>
<feature type="region of interest" description="Disordered" evidence="8">
    <location>
        <begin position="302"/>
        <end position="436"/>
    </location>
</feature>
<dbReference type="GeneID" id="90034895"/>
<feature type="compositionally biased region" description="Polar residues" evidence="8">
    <location>
        <begin position="209"/>
        <end position="241"/>
    </location>
</feature>
<keyword evidence="3" id="KW-0808">Transferase</keyword>
<dbReference type="InterPro" id="IPR017441">
    <property type="entry name" value="Protein_kinase_ATP_BS"/>
</dbReference>
<dbReference type="InterPro" id="IPR000719">
    <property type="entry name" value="Prot_kinase_dom"/>
</dbReference>
<feature type="compositionally biased region" description="Low complexity" evidence="8">
    <location>
        <begin position="327"/>
        <end position="342"/>
    </location>
</feature>
<feature type="compositionally biased region" description="Low complexity" evidence="8">
    <location>
        <begin position="1071"/>
        <end position="1082"/>
    </location>
</feature>
<feature type="compositionally biased region" description="Low complexity" evidence="8">
    <location>
        <begin position="550"/>
        <end position="570"/>
    </location>
</feature>
<feature type="region of interest" description="Disordered" evidence="8">
    <location>
        <begin position="527"/>
        <end position="575"/>
    </location>
</feature>
<name>A0ABR1F9P7_9ASCO</name>
<comment type="similarity">
    <text evidence="1">Belongs to the protein kinase superfamily. CMGC Ser/Thr protein kinase family. MNB/DYRK subfamily.</text>
</comment>
<dbReference type="SUPFAM" id="SSF56112">
    <property type="entry name" value="Protein kinase-like (PK-like)"/>
    <property type="match status" value="1"/>
</dbReference>
<dbReference type="CDD" id="cd14210">
    <property type="entry name" value="PKc_DYRK"/>
    <property type="match status" value="1"/>
</dbReference>
<dbReference type="PANTHER" id="PTHR24058:SF22">
    <property type="entry name" value="DUAL SPECIFICITY TYROSINE-PHOSPHORYLATION-REGULATED KINASE 4"/>
    <property type="match status" value="1"/>
</dbReference>
<organism evidence="10 11">
    <name type="scientific">Myxozyma melibiosi</name>
    <dbReference type="NCBI Taxonomy" id="54550"/>
    <lineage>
        <taxon>Eukaryota</taxon>
        <taxon>Fungi</taxon>
        <taxon>Dikarya</taxon>
        <taxon>Ascomycota</taxon>
        <taxon>Saccharomycotina</taxon>
        <taxon>Lipomycetes</taxon>
        <taxon>Lipomycetales</taxon>
        <taxon>Lipomycetaceae</taxon>
        <taxon>Myxozyma</taxon>
    </lineage>
</organism>
<feature type="compositionally biased region" description="Basic and acidic residues" evidence="8">
    <location>
        <begin position="57"/>
        <end position="66"/>
    </location>
</feature>
<evidence type="ECO:0000256" key="2">
    <source>
        <dbReference type="ARBA" id="ARBA00022527"/>
    </source>
</evidence>
<feature type="region of interest" description="Disordered" evidence="8">
    <location>
        <begin position="1201"/>
        <end position="1227"/>
    </location>
</feature>
<dbReference type="RefSeq" id="XP_064769607.1">
    <property type="nucleotide sequence ID" value="XM_064909383.1"/>
</dbReference>
<feature type="compositionally biased region" description="Low complexity" evidence="8">
    <location>
        <begin position="373"/>
        <end position="383"/>
    </location>
</feature>
<feature type="compositionally biased region" description="Basic and acidic residues" evidence="8">
    <location>
        <begin position="1206"/>
        <end position="1218"/>
    </location>
</feature>
<dbReference type="EMBL" id="JBBJBU010000002">
    <property type="protein sequence ID" value="KAK7206574.1"/>
    <property type="molecule type" value="Genomic_DNA"/>
</dbReference>
<evidence type="ECO:0000256" key="8">
    <source>
        <dbReference type="SAM" id="MobiDB-lite"/>
    </source>
</evidence>
<keyword evidence="11" id="KW-1185">Reference proteome</keyword>
<comment type="caution">
    <text evidence="10">The sequence shown here is derived from an EMBL/GenBank/DDBJ whole genome shotgun (WGS) entry which is preliminary data.</text>
</comment>
<feature type="compositionally biased region" description="Basic and acidic residues" evidence="8">
    <location>
        <begin position="454"/>
        <end position="465"/>
    </location>
</feature>
<feature type="compositionally biased region" description="Polar residues" evidence="8">
    <location>
        <begin position="343"/>
        <end position="352"/>
    </location>
</feature>
<evidence type="ECO:0000256" key="3">
    <source>
        <dbReference type="ARBA" id="ARBA00022679"/>
    </source>
</evidence>
<accession>A0ABR1F9P7</accession>
<feature type="compositionally biased region" description="Polar residues" evidence="8">
    <location>
        <begin position="69"/>
        <end position="88"/>
    </location>
</feature>
<evidence type="ECO:0000313" key="10">
    <source>
        <dbReference type="EMBL" id="KAK7206574.1"/>
    </source>
</evidence>
<dbReference type="Gene3D" id="1.10.510.10">
    <property type="entry name" value="Transferase(Phosphotransferase) domain 1"/>
    <property type="match status" value="1"/>
</dbReference>
<feature type="compositionally biased region" description="Low complexity" evidence="8">
    <location>
        <begin position="137"/>
        <end position="150"/>
    </location>
</feature>
<feature type="compositionally biased region" description="Polar residues" evidence="8">
    <location>
        <begin position="1095"/>
        <end position="1111"/>
    </location>
</feature>
<feature type="compositionally biased region" description="Polar residues" evidence="8">
    <location>
        <begin position="1058"/>
        <end position="1070"/>
    </location>
</feature>
<evidence type="ECO:0000256" key="6">
    <source>
        <dbReference type="ARBA" id="ARBA00022840"/>
    </source>
</evidence>
<evidence type="ECO:0000256" key="4">
    <source>
        <dbReference type="ARBA" id="ARBA00022741"/>
    </source>
</evidence>
<dbReference type="InterPro" id="IPR011009">
    <property type="entry name" value="Kinase-like_dom_sf"/>
</dbReference>
<dbReference type="Pfam" id="PF00069">
    <property type="entry name" value="Pkinase"/>
    <property type="match status" value="1"/>
</dbReference>
<reference evidence="10 11" key="1">
    <citation type="submission" date="2024-03" db="EMBL/GenBank/DDBJ databases">
        <title>Genome-scale model development and genomic sequencing of the oleaginous clade Lipomyces.</title>
        <authorList>
            <consortium name="Lawrence Berkeley National Laboratory"/>
            <person name="Czajka J.J."/>
            <person name="Han Y."/>
            <person name="Kim J."/>
            <person name="Mondo S.J."/>
            <person name="Hofstad B.A."/>
            <person name="Robles A."/>
            <person name="Haridas S."/>
            <person name="Riley R."/>
            <person name="LaButti K."/>
            <person name="Pangilinan J."/>
            <person name="Andreopoulos W."/>
            <person name="Lipzen A."/>
            <person name="Yan J."/>
            <person name="Wang M."/>
            <person name="Ng V."/>
            <person name="Grigoriev I.V."/>
            <person name="Spatafora J.W."/>
            <person name="Magnuson J.K."/>
            <person name="Baker S.E."/>
            <person name="Pomraning K.R."/>
        </authorList>
    </citation>
    <scope>NUCLEOTIDE SEQUENCE [LARGE SCALE GENOMIC DNA]</scope>
    <source>
        <strain evidence="10 11">Phaff 52-87</strain>
    </source>
</reference>
<evidence type="ECO:0000259" key="9">
    <source>
        <dbReference type="PROSITE" id="PS50011"/>
    </source>
</evidence>
<feature type="region of interest" description="Disordered" evidence="8">
    <location>
        <begin position="1058"/>
        <end position="1140"/>
    </location>
</feature>
<feature type="compositionally biased region" description="Polar residues" evidence="8">
    <location>
        <begin position="384"/>
        <end position="406"/>
    </location>
</feature>
<dbReference type="Proteomes" id="UP001498771">
    <property type="component" value="Unassembled WGS sequence"/>
</dbReference>
<protein>
    <recommendedName>
        <fullName evidence="9">Protein kinase domain-containing protein</fullName>
    </recommendedName>
</protein>
<evidence type="ECO:0000256" key="1">
    <source>
        <dbReference type="ARBA" id="ARBA00008867"/>
    </source>
</evidence>
<proteinExistence type="inferred from homology"/>
<feature type="binding site" evidence="7">
    <location>
        <position position="763"/>
    </location>
    <ligand>
        <name>ATP</name>
        <dbReference type="ChEBI" id="CHEBI:30616"/>
    </ligand>
</feature>
<evidence type="ECO:0000313" key="11">
    <source>
        <dbReference type="Proteomes" id="UP001498771"/>
    </source>
</evidence>
<feature type="compositionally biased region" description="Basic and acidic residues" evidence="8">
    <location>
        <begin position="302"/>
        <end position="320"/>
    </location>
</feature>
<keyword evidence="6 7" id="KW-0067">ATP-binding</keyword>